<dbReference type="PROSITE" id="PS50103">
    <property type="entry name" value="ZF_C3H1"/>
    <property type="match status" value="1"/>
</dbReference>
<dbReference type="EMBL" id="CAXAMM010014180">
    <property type="protein sequence ID" value="CAK9033105.1"/>
    <property type="molecule type" value="Genomic_DNA"/>
</dbReference>
<gene>
    <name evidence="1" type="ORF">SCF082_LOCUS20343</name>
</gene>
<protein>
    <submittedName>
        <fullName evidence="1">C3H1-type domain-containing protein</fullName>
    </submittedName>
</protein>
<evidence type="ECO:0000313" key="2">
    <source>
        <dbReference type="Proteomes" id="UP001642464"/>
    </source>
</evidence>
<reference evidence="1 2" key="1">
    <citation type="submission" date="2024-02" db="EMBL/GenBank/DDBJ databases">
        <authorList>
            <person name="Chen Y."/>
            <person name="Shah S."/>
            <person name="Dougan E. K."/>
            <person name="Thang M."/>
            <person name="Chan C."/>
        </authorList>
    </citation>
    <scope>NUCLEOTIDE SEQUENCE [LARGE SCALE GENOMIC DNA]</scope>
</reference>
<proteinExistence type="predicted"/>
<dbReference type="Proteomes" id="UP001642464">
    <property type="component" value="Unassembled WGS sequence"/>
</dbReference>
<comment type="caution">
    <text evidence="1">The sequence shown here is derived from an EMBL/GenBank/DDBJ whole genome shotgun (WGS) entry which is preliminary data.</text>
</comment>
<evidence type="ECO:0000313" key="1">
    <source>
        <dbReference type="EMBL" id="CAK9033105.1"/>
    </source>
</evidence>
<sequence length="406" mass="46043">MQQVPATAQMEQVFVEPWGFPHKRLGKHRLPPFLSANAVSSMKATWQPRNGNRYIVLPQGFTALDANIDVFVALAERKQIERVAKEECAQPDFSPLKQIPIPSRFLQRVLEMRVSQPGIEMPATGPMGHSCFLSKLPPELHPAAISQKLPESSSKLILDEKVAVICADPRYLIMKELAMLPTLSAFMGRKLKDEECKNFFRASLEHSLDVQNMVAWGRLEQERPHQVRLFFAEDFVLEPETAFRGLARFLGFEHAETLPTLLQQLPDICSRGLFNNCNGPEMKVIEGLTGTFEHELAKLPFDIQASWQDQISNLKTLPNQRLATLGHLVAKHGQWELPRWWIAHSALLCKPCTFATRGLCRNGDLCGFCHAPDHHRSNRPSKKERQRRDRRRQAMARTPSPPGLSS</sequence>
<accession>A0ABP0L1Z6</accession>
<dbReference type="InterPro" id="IPR000571">
    <property type="entry name" value="Znf_CCCH"/>
</dbReference>
<name>A0ABP0L1Z6_9DINO</name>
<keyword evidence="2" id="KW-1185">Reference proteome</keyword>
<organism evidence="1 2">
    <name type="scientific">Durusdinium trenchii</name>
    <dbReference type="NCBI Taxonomy" id="1381693"/>
    <lineage>
        <taxon>Eukaryota</taxon>
        <taxon>Sar</taxon>
        <taxon>Alveolata</taxon>
        <taxon>Dinophyceae</taxon>
        <taxon>Suessiales</taxon>
        <taxon>Symbiodiniaceae</taxon>
        <taxon>Durusdinium</taxon>
    </lineage>
</organism>